<accession>A0A5D0NAE0</accession>
<evidence type="ECO:0000256" key="2">
    <source>
        <dbReference type="SAM" id="MobiDB-lite"/>
    </source>
</evidence>
<feature type="domain" description="YCII-related" evidence="3">
    <location>
        <begin position="1"/>
        <end position="110"/>
    </location>
</feature>
<reference evidence="4 5" key="1">
    <citation type="submission" date="2019-08" db="EMBL/GenBank/DDBJ databases">
        <title>Actinomadura sp. nov. CYP1-5 isolated from mountain soil.</title>
        <authorList>
            <person name="Songsumanus A."/>
            <person name="Kuncharoen N."/>
            <person name="Kudo T."/>
            <person name="Yuki M."/>
            <person name="Igarashi Y."/>
            <person name="Tanasupawat S."/>
        </authorList>
    </citation>
    <scope>NUCLEOTIDE SEQUENCE [LARGE SCALE GENOMIC DNA]</scope>
    <source>
        <strain evidence="4 5">JCM 14158</strain>
    </source>
</reference>
<feature type="region of interest" description="Disordered" evidence="2">
    <location>
        <begin position="103"/>
        <end position="126"/>
    </location>
</feature>
<evidence type="ECO:0000256" key="1">
    <source>
        <dbReference type="ARBA" id="ARBA00007689"/>
    </source>
</evidence>
<evidence type="ECO:0000313" key="5">
    <source>
        <dbReference type="Proteomes" id="UP000323380"/>
    </source>
</evidence>
<dbReference type="STRING" id="1220554.GCA_001552135_01330"/>
<keyword evidence="5" id="KW-1185">Reference proteome</keyword>
<protein>
    <submittedName>
        <fullName evidence="4">Transcription initiation protein</fullName>
    </submittedName>
</protein>
<dbReference type="EMBL" id="VSFG01000010">
    <property type="protein sequence ID" value="TYB41338.1"/>
    <property type="molecule type" value="Genomic_DNA"/>
</dbReference>
<evidence type="ECO:0000313" key="4">
    <source>
        <dbReference type="EMBL" id="TYB41338.1"/>
    </source>
</evidence>
<evidence type="ECO:0000259" key="3">
    <source>
        <dbReference type="Pfam" id="PF03795"/>
    </source>
</evidence>
<comment type="similarity">
    <text evidence="1">Belongs to the YciI family.</text>
</comment>
<dbReference type="RefSeq" id="WP_067886376.1">
    <property type="nucleotide sequence ID" value="NZ_VSFG01000010.1"/>
</dbReference>
<dbReference type="InterPro" id="IPR011008">
    <property type="entry name" value="Dimeric_a/b-barrel"/>
</dbReference>
<comment type="caution">
    <text evidence="4">The sequence shown here is derived from an EMBL/GenBank/DDBJ whole genome shotgun (WGS) entry which is preliminary data.</text>
</comment>
<dbReference type="Proteomes" id="UP000323380">
    <property type="component" value="Unassembled WGS sequence"/>
</dbReference>
<dbReference type="Gene3D" id="3.30.70.1060">
    <property type="entry name" value="Dimeric alpha+beta barrel"/>
    <property type="match status" value="1"/>
</dbReference>
<dbReference type="SUPFAM" id="SSF54909">
    <property type="entry name" value="Dimeric alpha+beta barrel"/>
    <property type="match status" value="1"/>
</dbReference>
<proteinExistence type="inferred from homology"/>
<gene>
    <name evidence="4" type="ORF">FXF69_34940</name>
</gene>
<dbReference type="InterPro" id="IPR005545">
    <property type="entry name" value="YCII"/>
</dbReference>
<dbReference type="Pfam" id="PF03795">
    <property type="entry name" value="YCII"/>
    <property type="match status" value="1"/>
</dbReference>
<sequence length="126" mass="13132">MRYVLMICSDETAGTDPAEAAATGCGGWSREMDRRGVVRGGAGLRPADEATTVKVRGGEVLLTDGPFAETKDQIGGFTLIECGGLDEAVEIAARHPWAELGQIEIRPVLDPEPPPGTDPDTAPGTA</sequence>
<dbReference type="PANTHER" id="PTHR35174">
    <property type="entry name" value="BLL7171 PROTEIN-RELATED"/>
    <property type="match status" value="1"/>
</dbReference>
<organism evidence="4 5">
    <name type="scientific">Actinomadura chibensis</name>
    <dbReference type="NCBI Taxonomy" id="392828"/>
    <lineage>
        <taxon>Bacteria</taxon>
        <taxon>Bacillati</taxon>
        <taxon>Actinomycetota</taxon>
        <taxon>Actinomycetes</taxon>
        <taxon>Streptosporangiales</taxon>
        <taxon>Thermomonosporaceae</taxon>
        <taxon>Actinomadura</taxon>
    </lineage>
</organism>
<name>A0A5D0NAE0_9ACTN</name>
<dbReference type="AlphaFoldDB" id="A0A5D0NAE0"/>
<dbReference type="PANTHER" id="PTHR35174:SF3">
    <property type="entry name" value="BLL7171 PROTEIN"/>
    <property type="match status" value="1"/>
</dbReference>